<feature type="non-terminal residue" evidence="2">
    <location>
        <position position="1"/>
    </location>
</feature>
<evidence type="ECO:0000256" key="1">
    <source>
        <dbReference type="SAM" id="MobiDB-lite"/>
    </source>
</evidence>
<reference evidence="2 3" key="1">
    <citation type="submission" date="2014-06" db="EMBL/GenBank/DDBJ databases">
        <authorList>
            <consortium name="DOE Joint Genome Institute"/>
            <person name="Kuo A."/>
            <person name="Kohler A."/>
            <person name="Nagy L.G."/>
            <person name="Floudas D."/>
            <person name="Copeland A."/>
            <person name="Barry K.W."/>
            <person name="Cichocki N."/>
            <person name="Veneault-Fourrey C."/>
            <person name="LaButti K."/>
            <person name="Lindquist E.A."/>
            <person name="Lipzen A."/>
            <person name="Lundell T."/>
            <person name="Morin E."/>
            <person name="Murat C."/>
            <person name="Sun H."/>
            <person name="Tunlid A."/>
            <person name="Henrissat B."/>
            <person name="Grigoriev I.V."/>
            <person name="Hibbett D.S."/>
            <person name="Martin F."/>
            <person name="Nordberg H.P."/>
            <person name="Cantor M.N."/>
            <person name="Hua S.X."/>
        </authorList>
    </citation>
    <scope>NUCLEOTIDE SEQUENCE [LARGE SCALE GENOMIC DNA]</scope>
    <source>
        <strain evidence="2 3">ATCC 200175</strain>
    </source>
</reference>
<sequence length="66" mass="6962">KAPKKLAGGPAPDLEEVFDAEDEVLEASDTENKKGNEDDVSADKLIQAPKAKKGKASTQPKGKAKK</sequence>
<dbReference type="AlphaFoldDB" id="A0A0C9TZ96"/>
<dbReference type="EMBL" id="KN819358">
    <property type="protein sequence ID" value="KIJ12882.1"/>
    <property type="molecule type" value="Genomic_DNA"/>
</dbReference>
<evidence type="ECO:0000313" key="2">
    <source>
        <dbReference type="EMBL" id="KIJ12882.1"/>
    </source>
</evidence>
<name>A0A0C9TZ96_PAXIN</name>
<reference evidence="3" key="2">
    <citation type="submission" date="2015-01" db="EMBL/GenBank/DDBJ databases">
        <title>Evolutionary Origins and Diversification of the Mycorrhizal Mutualists.</title>
        <authorList>
            <consortium name="DOE Joint Genome Institute"/>
            <consortium name="Mycorrhizal Genomics Consortium"/>
            <person name="Kohler A."/>
            <person name="Kuo A."/>
            <person name="Nagy L.G."/>
            <person name="Floudas D."/>
            <person name="Copeland A."/>
            <person name="Barry K.W."/>
            <person name="Cichocki N."/>
            <person name="Veneault-Fourrey C."/>
            <person name="LaButti K."/>
            <person name="Lindquist E.A."/>
            <person name="Lipzen A."/>
            <person name="Lundell T."/>
            <person name="Morin E."/>
            <person name="Murat C."/>
            <person name="Riley R."/>
            <person name="Ohm R."/>
            <person name="Sun H."/>
            <person name="Tunlid A."/>
            <person name="Henrissat B."/>
            <person name="Grigoriev I.V."/>
            <person name="Hibbett D.S."/>
            <person name="Martin F."/>
        </authorList>
    </citation>
    <scope>NUCLEOTIDE SEQUENCE [LARGE SCALE GENOMIC DNA]</scope>
    <source>
        <strain evidence="3">ATCC 200175</strain>
    </source>
</reference>
<evidence type="ECO:0000313" key="3">
    <source>
        <dbReference type="Proteomes" id="UP000053647"/>
    </source>
</evidence>
<organism evidence="2 3">
    <name type="scientific">Paxillus involutus ATCC 200175</name>
    <dbReference type="NCBI Taxonomy" id="664439"/>
    <lineage>
        <taxon>Eukaryota</taxon>
        <taxon>Fungi</taxon>
        <taxon>Dikarya</taxon>
        <taxon>Basidiomycota</taxon>
        <taxon>Agaricomycotina</taxon>
        <taxon>Agaricomycetes</taxon>
        <taxon>Agaricomycetidae</taxon>
        <taxon>Boletales</taxon>
        <taxon>Paxilineae</taxon>
        <taxon>Paxillaceae</taxon>
        <taxon>Paxillus</taxon>
    </lineage>
</organism>
<protein>
    <submittedName>
        <fullName evidence="2">Uncharacterized protein</fullName>
    </submittedName>
</protein>
<dbReference type="Proteomes" id="UP000053647">
    <property type="component" value="Unassembled WGS sequence"/>
</dbReference>
<gene>
    <name evidence="2" type="ORF">PAXINDRAFT_14243</name>
</gene>
<keyword evidence="3" id="KW-1185">Reference proteome</keyword>
<proteinExistence type="predicted"/>
<dbReference type="OrthoDB" id="446168at2759"/>
<feature type="compositionally biased region" description="Acidic residues" evidence="1">
    <location>
        <begin position="13"/>
        <end position="29"/>
    </location>
</feature>
<dbReference type="HOGENOM" id="CLU_2838188_0_0_1"/>
<accession>A0A0C9TZ96</accession>
<feature type="region of interest" description="Disordered" evidence="1">
    <location>
        <begin position="1"/>
        <end position="66"/>
    </location>
</feature>